<feature type="compositionally biased region" description="Basic and acidic residues" evidence="1">
    <location>
        <begin position="131"/>
        <end position="140"/>
    </location>
</feature>
<accession>A0A9P5NJL4</accession>
<proteinExistence type="predicted"/>
<evidence type="ECO:0000313" key="2">
    <source>
        <dbReference type="EMBL" id="KAF8887437.1"/>
    </source>
</evidence>
<feature type="region of interest" description="Disordered" evidence="1">
    <location>
        <begin position="108"/>
        <end position="140"/>
    </location>
</feature>
<feature type="compositionally biased region" description="Acidic residues" evidence="1">
    <location>
        <begin position="117"/>
        <end position="128"/>
    </location>
</feature>
<evidence type="ECO:0000313" key="3">
    <source>
        <dbReference type="Proteomes" id="UP000724874"/>
    </source>
</evidence>
<keyword evidence="3" id="KW-1185">Reference proteome</keyword>
<dbReference type="Proteomes" id="UP000724874">
    <property type="component" value="Unassembled WGS sequence"/>
</dbReference>
<reference evidence="2" key="1">
    <citation type="submission" date="2020-11" db="EMBL/GenBank/DDBJ databases">
        <authorList>
            <consortium name="DOE Joint Genome Institute"/>
            <person name="Ahrendt S."/>
            <person name="Riley R."/>
            <person name="Andreopoulos W."/>
            <person name="LaButti K."/>
            <person name="Pangilinan J."/>
            <person name="Ruiz-duenas F.J."/>
            <person name="Barrasa J.M."/>
            <person name="Sanchez-Garcia M."/>
            <person name="Camarero S."/>
            <person name="Miyauchi S."/>
            <person name="Serrano A."/>
            <person name="Linde D."/>
            <person name="Babiker R."/>
            <person name="Drula E."/>
            <person name="Ayuso-Fernandez I."/>
            <person name="Pacheco R."/>
            <person name="Padilla G."/>
            <person name="Ferreira P."/>
            <person name="Barriuso J."/>
            <person name="Kellner H."/>
            <person name="Castanera R."/>
            <person name="Alfaro M."/>
            <person name="Ramirez L."/>
            <person name="Pisabarro A.G."/>
            <person name="Kuo A."/>
            <person name="Tritt A."/>
            <person name="Lipzen A."/>
            <person name="He G."/>
            <person name="Yan M."/>
            <person name="Ng V."/>
            <person name="Cullen D."/>
            <person name="Martin F."/>
            <person name="Rosso M.-N."/>
            <person name="Henrissat B."/>
            <person name="Hibbett D."/>
            <person name="Martinez A.T."/>
            <person name="Grigoriev I.V."/>
        </authorList>
    </citation>
    <scope>NUCLEOTIDE SEQUENCE</scope>
    <source>
        <strain evidence="2">AH 44721</strain>
    </source>
</reference>
<sequence length="250" mass="28097">MLSSSCCKWQQPCRYTHSLAKKHESEWNAPICWWAVDPVHDANAEQLIAYSLLYIWKLNNDAYFGKCYSSAPLQHVVLMPEIYTSTFGIQELPSAAVRTLYHEAEHSLRNDKTTLDEGGDNGDEENLDSQDNSKSEDAGSEHLDATANYHQIAIDGQIQNQIEYDIKHLLPTLHGIANLLSDSPSLTPTLALEEFFEVVSKLQSRLTSFNSTVEMPTQNQAVPIPFTGLHVPVDKNSESKCNPRKRPNLL</sequence>
<protein>
    <submittedName>
        <fullName evidence="2">Uncharacterized protein</fullName>
    </submittedName>
</protein>
<name>A0A9P5NJL4_GYMJU</name>
<organism evidence="2 3">
    <name type="scientific">Gymnopilus junonius</name>
    <name type="common">Spectacular rustgill mushroom</name>
    <name type="synonym">Gymnopilus spectabilis subsp. junonius</name>
    <dbReference type="NCBI Taxonomy" id="109634"/>
    <lineage>
        <taxon>Eukaryota</taxon>
        <taxon>Fungi</taxon>
        <taxon>Dikarya</taxon>
        <taxon>Basidiomycota</taxon>
        <taxon>Agaricomycotina</taxon>
        <taxon>Agaricomycetes</taxon>
        <taxon>Agaricomycetidae</taxon>
        <taxon>Agaricales</taxon>
        <taxon>Agaricineae</taxon>
        <taxon>Hymenogastraceae</taxon>
        <taxon>Gymnopilus</taxon>
    </lineage>
</organism>
<dbReference type="AlphaFoldDB" id="A0A9P5NJL4"/>
<evidence type="ECO:0000256" key="1">
    <source>
        <dbReference type="SAM" id="MobiDB-lite"/>
    </source>
</evidence>
<comment type="caution">
    <text evidence="2">The sequence shown here is derived from an EMBL/GenBank/DDBJ whole genome shotgun (WGS) entry which is preliminary data.</text>
</comment>
<dbReference type="EMBL" id="JADNYJ010000090">
    <property type="protein sequence ID" value="KAF8887437.1"/>
    <property type="molecule type" value="Genomic_DNA"/>
</dbReference>
<gene>
    <name evidence="2" type="ORF">CPB84DRAFT_1749725</name>
</gene>